<evidence type="ECO:0000256" key="1">
    <source>
        <dbReference type="ARBA" id="ARBA00001917"/>
    </source>
</evidence>
<sequence length="376" mass="40472">MSALFQPIALKSLTLENRIVVSPMCQYSAIKGMATDWHLIHLGSLAQSGAGMLCIEATAVAPEGRITPGCLGLWDDSTESALADVFNAVRRHSAMPTIIQLAHAGRKASVAEPWDGSAQIRIEDGGWQTVAPSPLPLRPQNHMPQALSLADLTQIRHQFGESAARAGWIGLDGIEIHMAHGYLLHQFLSPLSNQRTDAYGGSLENRMRFPLEVFDAIRSNFPADRPVGVRISATDWIENGWDVEQSIALAAALKARGCDWIDASSGGLAPEQKIAFGPGYQVPFAERIKAETGITTIAVGAITEAAQAENIVASGQADMVAIARGFLYNPHWTWAAAAELKATVRAPRQYWHSAPQHAKNLFGDITAGVPGAQSYR</sequence>
<evidence type="ECO:0000313" key="8">
    <source>
        <dbReference type="Proteomes" id="UP000295382"/>
    </source>
</evidence>
<dbReference type="GO" id="GO:0050661">
    <property type="term" value="F:NADP binding"/>
    <property type="evidence" value="ECO:0007669"/>
    <property type="project" value="InterPro"/>
</dbReference>
<gene>
    <name evidence="7" type="ORF">EDC30_1019</name>
</gene>
<dbReference type="InterPro" id="IPR013785">
    <property type="entry name" value="Aldolase_TIM"/>
</dbReference>
<evidence type="ECO:0000256" key="3">
    <source>
        <dbReference type="ARBA" id="ARBA00022643"/>
    </source>
</evidence>
<evidence type="ECO:0000313" key="7">
    <source>
        <dbReference type="EMBL" id="TCS39059.1"/>
    </source>
</evidence>
<dbReference type="PANTHER" id="PTHR43303:SF4">
    <property type="entry name" value="NADPH DEHYDROGENASE C23G7.10C-RELATED"/>
    <property type="match status" value="1"/>
</dbReference>
<protein>
    <submittedName>
        <fullName evidence="7">2,4-dienoyl-CoA reductase-like NADH-dependent reductase (Old Yellow Enzyme family)</fullName>
    </submittedName>
</protein>
<keyword evidence="5" id="KW-0560">Oxidoreductase</keyword>
<reference evidence="7 8" key="1">
    <citation type="submission" date="2019-03" db="EMBL/GenBank/DDBJ databases">
        <title>Genomic Encyclopedia of Type Strains, Phase IV (KMG-IV): sequencing the most valuable type-strain genomes for metagenomic binning, comparative biology and taxonomic classification.</title>
        <authorList>
            <person name="Goeker M."/>
        </authorList>
    </citation>
    <scope>NUCLEOTIDE SEQUENCE [LARGE SCALE GENOMIC DNA]</scope>
    <source>
        <strain evidence="7 8">DSM 7445</strain>
    </source>
</reference>
<comment type="caution">
    <text evidence="7">The sequence shown here is derived from an EMBL/GenBank/DDBJ whole genome shotgun (WGS) entry which is preliminary data.</text>
</comment>
<accession>A0A4R3I4Z7</accession>
<feature type="domain" description="NADH:flavin oxidoreductase/NADH oxidase N-terminal" evidence="6">
    <location>
        <begin position="4"/>
        <end position="340"/>
    </location>
</feature>
<keyword evidence="2" id="KW-0285">Flavoprotein</keyword>
<evidence type="ECO:0000256" key="4">
    <source>
        <dbReference type="ARBA" id="ARBA00022857"/>
    </source>
</evidence>
<comment type="cofactor">
    <cofactor evidence="1">
        <name>FMN</name>
        <dbReference type="ChEBI" id="CHEBI:58210"/>
    </cofactor>
</comment>
<dbReference type="OrthoDB" id="8985337at2"/>
<dbReference type="Pfam" id="PF00724">
    <property type="entry name" value="Oxidored_FMN"/>
    <property type="match status" value="1"/>
</dbReference>
<dbReference type="Proteomes" id="UP000295382">
    <property type="component" value="Unassembled WGS sequence"/>
</dbReference>
<dbReference type="InterPro" id="IPR044152">
    <property type="entry name" value="YqjM-like"/>
</dbReference>
<dbReference type="GO" id="GO:0003959">
    <property type="term" value="F:NADPH dehydrogenase activity"/>
    <property type="evidence" value="ECO:0007669"/>
    <property type="project" value="InterPro"/>
</dbReference>
<keyword evidence="4" id="KW-0521">NADP</keyword>
<dbReference type="RefSeq" id="WP_132256160.1">
    <property type="nucleotide sequence ID" value="NZ_SLZQ01000001.1"/>
</dbReference>
<proteinExistence type="predicted"/>
<keyword evidence="3" id="KW-0288">FMN</keyword>
<evidence type="ECO:0000259" key="6">
    <source>
        <dbReference type="Pfam" id="PF00724"/>
    </source>
</evidence>
<organism evidence="7 8">
    <name type="scientific">Paucimonas lemoignei</name>
    <name type="common">Pseudomonas lemoignei</name>
    <dbReference type="NCBI Taxonomy" id="29443"/>
    <lineage>
        <taxon>Bacteria</taxon>
        <taxon>Pseudomonadati</taxon>
        <taxon>Pseudomonadota</taxon>
        <taxon>Betaproteobacteria</taxon>
        <taxon>Burkholderiales</taxon>
        <taxon>Burkholderiaceae</taxon>
        <taxon>Paucimonas</taxon>
    </lineage>
</organism>
<dbReference type="AlphaFoldDB" id="A0A4R3I4Z7"/>
<dbReference type="InterPro" id="IPR001155">
    <property type="entry name" value="OxRdtase_FMN_N"/>
</dbReference>
<dbReference type="Gene3D" id="3.20.20.70">
    <property type="entry name" value="Aldolase class I"/>
    <property type="match status" value="1"/>
</dbReference>
<evidence type="ECO:0000256" key="5">
    <source>
        <dbReference type="ARBA" id="ARBA00023002"/>
    </source>
</evidence>
<name>A0A4R3I4Z7_PAULE</name>
<dbReference type="SUPFAM" id="SSF51395">
    <property type="entry name" value="FMN-linked oxidoreductases"/>
    <property type="match status" value="1"/>
</dbReference>
<evidence type="ECO:0000256" key="2">
    <source>
        <dbReference type="ARBA" id="ARBA00022630"/>
    </source>
</evidence>
<dbReference type="GO" id="GO:0010181">
    <property type="term" value="F:FMN binding"/>
    <property type="evidence" value="ECO:0007669"/>
    <property type="project" value="InterPro"/>
</dbReference>
<keyword evidence="8" id="KW-1185">Reference proteome</keyword>
<dbReference type="EMBL" id="SLZQ01000001">
    <property type="protein sequence ID" value="TCS39059.1"/>
    <property type="molecule type" value="Genomic_DNA"/>
</dbReference>
<dbReference type="CDD" id="cd02932">
    <property type="entry name" value="OYE_YqiM_FMN"/>
    <property type="match status" value="1"/>
</dbReference>
<dbReference type="PANTHER" id="PTHR43303">
    <property type="entry name" value="NADPH DEHYDROGENASE C23G7.10C-RELATED"/>
    <property type="match status" value="1"/>
</dbReference>